<gene>
    <name evidence="10" type="ORF">AAFH96_07150</name>
</gene>
<reference evidence="10 11" key="1">
    <citation type="submission" date="2024-04" db="EMBL/GenBank/DDBJ databases">
        <title>Polymorphospora sp. isolated from Baiyangdian Lake in Xiong'an New Area.</title>
        <authorList>
            <person name="Zhang X."/>
            <person name="Liu J."/>
        </authorList>
    </citation>
    <scope>NUCLEOTIDE SEQUENCE [LARGE SCALE GENOMIC DNA]</scope>
    <source>
        <strain evidence="10 11">2-325</strain>
    </source>
</reference>
<evidence type="ECO:0000256" key="6">
    <source>
        <dbReference type="ARBA" id="ARBA00023136"/>
    </source>
</evidence>
<dbReference type="Gene3D" id="1.10.3720.10">
    <property type="entry name" value="MetI-like"/>
    <property type="match status" value="1"/>
</dbReference>
<evidence type="ECO:0000259" key="9">
    <source>
        <dbReference type="PROSITE" id="PS50928"/>
    </source>
</evidence>
<name>A0ABV5CLM2_9ACTN</name>
<keyword evidence="11" id="KW-1185">Reference proteome</keyword>
<proteinExistence type="inferred from homology"/>
<dbReference type="CDD" id="cd06261">
    <property type="entry name" value="TM_PBP2"/>
    <property type="match status" value="1"/>
</dbReference>
<dbReference type="RefSeq" id="WP_364214344.1">
    <property type="nucleotide sequence ID" value="NZ_JBCGDC010000014.1"/>
</dbReference>
<comment type="similarity">
    <text evidence="7">Belongs to the binding-protein-dependent transport system permease family.</text>
</comment>
<keyword evidence="4 7" id="KW-0812">Transmembrane</keyword>
<protein>
    <submittedName>
        <fullName evidence="10">ABC transporter permease</fullName>
    </submittedName>
</protein>
<accession>A0ABV5CLM2</accession>
<organism evidence="10 11">
    <name type="scientific">Polymorphospora lycopeni</name>
    <dbReference type="NCBI Taxonomy" id="3140240"/>
    <lineage>
        <taxon>Bacteria</taxon>
        <taxon>Bacillati</taxon>
        <taxon>Actinomycetota</taxon>
        <taxon>Actinomycetes</taxon>
        <taxon>Micromonosporales</taxon>
        <taxon>Micromonosporaceae</taxon>
        <taxon>Polymorphospora</taxon>
    </lineage>
</organism>
<feature type="transmembrane region" description="Helical" evidence="7">
    <location>
        <begin position="133"/>
        <end position="153"/>
    </location>
</feature>
<dbReference type="InterPro" id="IPR000515">
    <property type="entry name" value="MetI-like"/>
</dbReference>
<feature type="transmembrane region" description="Helical" evidence="7">
    <location>
        <begin position="159"/>
        <end position="181"/>
    </location>
</feature>
<keyword evidence="6 7" id="KW-0472">Membrane</keyword>
<evidence type="ECO:0000313" key="11">
    <source>
        <dbReference type="Proteomes" id="UP001582793"/>
    </source>
</evidence>
<evidence type="ECO:0000256" key="8">
    <source>
        <dbReference type="SAM" id="MobiDB-lite"/>
    </source>
</evidence>
<dbReference type="Pfam" id="PF00528">
    <property type="entry name" value="BPD_transp_1"/>
    <property type="match status" value="1"/>
</dbReference>
<sequence length="289" mass="30462">MPEVVIASGRQRPDTGPPPPPRPPAGPAKRGGPRRGLARLRGGLLGLAGFLGLVLVWQITAAAEVVGNGLLPTPGTVFEVIWTGLGNGLANDVLISSRRVVVWVSVGIAAAVPVGFLLGWFPIARAALNPLVNFFRALPPIALVPLVIVYFGIGELARGIILMYAAFFATVVIVFEGIAGIEDKYVRAAQTLGANRIEVLTRVVLPFSVPHILTAARVSLGIGWASLVAAELVAAQDGLGAVIQNAGNFLDIPRVYAGIILIGLCALVMDAVLRFISVRLVRWQDRGTR</sequence>
<dbReference type="Proteomes" id="UP001582793">
    <property type="component" value="Unassembled WGS sequence"/>
</dbReference>
<dbReference type="SUPFAM" id="SSF161098">
    <property type="entry name" value="MetI-like"/>
    <property type="match status" value="1"/>
</dbReference>
<evidence type="ECO:0000256" key="7">
    <source>
        <dbReference type="RuleBase" id="RU363032"/>
    </source>
</evidence>
<keyword evidence="5 7" id="KW-1133">Transmembrane helix</keyword>
<keyword evidence="3" id="KW-1003">Cell membrane</keyword>
<feature type="domain" description="ABC transmembrane type-1" evidence="9">
    <location>
        <begin position="89"/>
        <end position="273"/>
    </location>
</feature>
<evidence type="ECO:0000256" key="5">
    <source>
        <dbReference type="ARBA" id="ARBA00022989"/>
    </source>
</evidence>
<dbReference type="PROSITE" id="PS50928">
    <property type="entry name" value="ABC_TM1"/>
    <property type="match status" value="1"/>
</dbReference>
<comment type="caution">
    <text evidence="10">The sequence shown here is derived from an EMBL/GenBank/DDBJ whole genome shotgun (WGS) entry which is preliminary data.</text>
</comment>
<comment type="subcellular location">
    <subcellularLocation>
        <location evidence="1 7">Cell membrane</location>
        <topology evidence="1 7">Multi-pass membrane protein</topology>
    </subcellularLocation>
</comment>
<evidence type="ECO:0000313" key="10">
    <source>
        <dbReference type="EMBL" id="MFB6392886.1"/>
    </source>
</evidence>
<evidence type="ECO:0000256" key="1">
    <source>
        <dbReference type="ARBA" id="ARBA00004651"/>
    </source>
</evidence>
<dbReference type="PANTHER" id="PTHR30151:SF0">
    <property type="entry name" value="ABC TRANSPORTER PERMEASE PROTEIN MJ0413-RELATED"/>
    <property type="match status" value="1"/>
</dbReference>
<feature type="transmembrane region" description="Helical" evidence="7">
    <location>
        <begin position="44"/>
        <end position="63"/>
    </location>
</feature>
<feature type="transmembrane region" description="Helical" evidence="7">
    <location>
        <begin position="255"/>
        <end position="276"/>
    </location>
</feature>
<keyword evidence="2 7" id="KW-0813">Transport</keyword>
<evidence type="ECO:0000256" key="2">
    <source>
        <dbReference type="ARBA" id="ARBA00022448"/>
    </source>
</evidence>
<dbReference type="EMBL" id="JBCGDC010000014">
    <property type="protein sequence ID" value="MFB6392886.1"/>
    <property type="molecule type" value="Genomic_DNA"/>
</dbReference>
<evidence type="ECO:0000256" key="3">
    <source>
        <dbReference type="ARBA" id="ARBA00022475"/>
    </source>
</evidence>
<feature type="transmembrane region" description="Helical" evidence="7">
    <location>
        <begin position="100"/>
        <end position="121"/>
    </location>
</feature>
<dbReference type="InterPro" id="IPR035906">
    <property type="entry name" value="MetI-like_sf"/>
</dbReference>
<feature type="region of interest" description="Disordered" evidence="8">
    <location>
        <begin position="1"/>
        <end position="34"/>
    </location>
</feature>
<evidence type="ECO:0000256" key="4">
    <source>
        <dbReference type="ARBA" id="ARBA00022692"/>
    </source>
</evidence>
<dbReference type="PANTHER" id="PTHR30151">
    <property type="entry name" value="ALKANE SULFONATE ABC TRANSPORTER-RELATED, MEMBRANE SUBUNIT"/>
    <property type="match status" value="1"/>
</dbReference>
<feature type="compositionally biased region" description="Pro residues" evidence="8">
    <location>
        <begin position="15"/>
        <end position="26"/>
    </location>
</feature>